<dbReference type="AlphaFoldDB" id="A0A1J4RNK1"/>
<comment type="caution">
    <text evidence="1">The sequence shown here is derived from an EMBL/GenBank/DDBJ whole genome shotgun (WGS) entry which is preliminary data.</text>
</comment>
<proteinExistence type="predicted"/>
<evidence type="ECO:0000313" key="1">
    <source>
        <dbReference type="EMBL" id="OIN88977.1"/>
    </source>
</evidence>
<dbReference type="Proteomes" id="UP000183144">
    <property type="component" value="Unassembled WGS sequence"/>
</dbReference>
<organism evidence="1 2">
    <name type="scientific">Candidatus Beckwithbacteria bacterium CG1_02_47_37</name>
    <dbReference type="NCBI Taxonomy" id="1805034"/>
    <lineage>
        <taxon>Bacteria</taxon>
        <taxon>Candidatus Beckwithiibacteriota</taxon>
    </lineage>
</organism>
<reference evidence="1 2" key="1">
    <citation type="journal article" date="2016" name="Environ. Microbiol.">
        <title>Genomic resolution of a cold subsurface aquifer community provides metabolic insights for novel microbes adapted to high CO concentrations.</title>
        <authorList>
            <person name="Probst A.J."/>
            <person name="Castelle C.J."/>
            <person name="Singh A."/>
            <person name="Brown C.T."/>
            <person name="Anantharaman K."/>
            <person name="Sharon I."/>
            <person name="Hug L.A."/>
            <person name="Burstein D."/>
            <person name="Emerson J.B."/>
            <person name="Thomas B.C."/>
            <person name="Banfield J.F."/>
        </authorList>
    </citation>
    <scope>NUCLEOTIDE SEQUENCE [LARGE SCALE GENOMIC DNA]</scope>
    <source>
        <strain evidence="1">CG1_02_47_37</strain>
    </source>
</reference>
<gene>
    <name evidence="1" type="ORF">AUJ59_02835</name>
</gene>
<dbReference type="STRING" id="1805034.AUJ59_02835"/>
<protein>
    <submittedName>
        <fullName evidence="1">Uncharacterized protein</fullName>
    </submittedName>
</protein>
<dbReference type="EMBL" id="MNUI01000048">
    <property type="protein sequence ID" value="OIN88977.1"/>
    <property type="molecule type" value="Genomic_DNA"/>
</dbReference>
<accession>A0A1J4RNK1</accession>
<sequence>MRNWSVNEARLKKYPKKFKAWKLEQQLTYGLDKGEKINRKELIKHWLILKDRLGPQRRETVKFLLWS</sequence>
<name>A0A1J4RNK1_9BACT</name>
<evidence type="ECO:0000313" key="2">
    <source>
        <dbReference type="Proteomes" id="UP000183144"/>
    </source>
</evidence>